<name>A0A8H3QV80_9GLOM</name>
<keyword evidence="2" id="KW-0418">Kinase</keyword>
<feature type="domain" description="Protein kinase" evidence="1">
    <location>
        <begin position="1"/>
        <end position="227"/>
    </location>
</feature>
<organism evidence="2 3">
    <name type="scientific">Rhizophagus clarus</name>
    <dbReference type="NCBI Taxonomy" id="94130"/>
    <lineage>
        <taxon>Eukaryota</taxon>
        <taxon>Fungi</taxon>
        <taxon>Fungi incertae sedis</taxon>
        <taxon>Mucoromycota</taxon>
        <taxon>Glomeromycotina</taxon>
        <taxon>Glomeromycetes</taxon>
        <taxon>Glomerales</taxon>
        <taxon>Glomeraceae</taxon>
        <taxon>Rhizophagus</taxon>
    </lineage>
</organism>
<dbReference type="Proteomes" id="UP000615446">
    <property type="component" value="Unassembled WGS sequence"/>
</dbReference>
<dbReference type="Pfam" id="PF00069">
    <property type="entry name" value="Pkinase"/>
    <property type="match status" value="1"/>
</dbReference>
<dbReference type="EMBL" id="BLAL01000228">
    <property type="protein sequence ID" value="GES93438.1"/>
    <property type="molecule type" value="Genomic_DNA"/>
</dbReference>
<dbReference type="PANTHER" id="PTHR24362:SF309">
    <property type="entry name" value="PROTEIN KINASE DOMAIN-CONTAINING PROTEIN"/>
    <property type="match status" value="1"/>
</dbReference>
<evidence type="ECO:0000313" key="3">
    <source>
        <dbReference type="Proteomes" id="UP000615446"/>
    </source>
</evidence>
<dbReference type="SUPFAM" id="SSF56112">
    <property type="entry name" value="Protein kinase-like (PK-like)"/>
    <property type="match status" value="1"/>
</dbReference>
<protein>
    <submittedName>
        <fullName evidence="2">Kinase-like domain-containing protein</fullName>
    </submittedName>
</protein>
<evidence type="ECO:0000259" key="1">
    <source>
        <dbReference type="PROSITE" id="PS50011"/>
    </source>
</evidence>
<dbReference type="GO" id="GO:0004672">
    <property type="term" value="F:protein kinase activity"/>
    <property type="evidence" value="ECO:0007669"/>
    <property type="project" value="InterPro"/>
</dbReference>
<keyword evidence="2" id="KW-0808">Transferase</keyword>
<sequence length="234" mass="26383">MSRNAKIDSLVQEMQSKINKPDDVTFEWIPYNQFRNIIEIDKGGSQNISDEFLNEIKGYSNKVYSSDYSLSINGLSQDPDTKDYIMVLSYAAGNILLIPCFLSPNTDYMLSISDMGLCGEVGNTDEKNIYGVMSYIVSEVLRGKLYTQAADIYSFGMVIYFIATGRQPFANRAHDGILALDICNGIRSKINEQGAPECYVDLMKRCRDVNPDKKPKATEVEELIDLFHKSCRTD</sequence>
<comment type="caution">
    <text evidence="2">The sequence shown here is derived from an EMBL/GenBank/DDBJ whole genome shotgun (WGS) entry which is preliminary data.</text>
</comment>
<dbReference type="Gene3D" id="1.10.510.10">
    <property type="entry name" value="Transferase(Phosphotransferase) domain 1"/>
    <property type="match status" value="1"/>
</dbReference>
<proteinExistence type="predicted"/>
<dbReference type="InterPro" id="IPR000719">
    <property type="entry name" value="Prot_kinase_dom"/>
</dbReference>
<accession>A0A8H3QV80</accession>
<dbReference type="SMART" id="SM00220">
    <property type="entry name" value="S_TKc"/>
    <property type="match status" value="1"/>
</dbReference>
<reference evidence="2" key="1">
    <citation type="submission" date="2019-10" db="EMBL/GenBank/DDBJ databases">
        <title>Conservation and host-specific expression of non-tandemly repeated heterogenous ribosome RNA gene in arbuscular mycorrhizal fungi.</title>
        <authorList>
            <person name="Maeda T."/>
            <person name="Kobayashi Y."/>
            <person name="Nakagawa T."/>
            <person name="Ezawa T."/>
            <person name="Yamaguchi K."/>
            <person name="Bino T."/>
            <person name="Nishimoto Y."/>
            <person name="Shigenobu S."/>
            <person name="Kawaguchi M."/>
        </authorList>
    </citation>
    <scope>NUCLEOTIDE SEQUENCE</scope>
    <source>
        <strain evidence="2">HR1</strain>
    </source>
</reference>
<dbReference type="AlphaFoldDB" id="A0A8H3QV80"/>
<dbReference type="PROSITE" id="PS50011">
    <property type="entry name" value="PROTEIN_KINASE_DOM"/>
    <property type="match status" value="1"/>
</dbReference>
<dbReference type="PANTHER" id="PTHR24362">
    <property type="entry name" value="SERINE/THREONINE-PROTEIN KINASE NEK"/>
    <property type="match status" value="1"/>
</dbReference>
<dbReference type="OrthoDB" id="2426488at2759"/>
<dbReference type="GO" id="GO:0005524">
    <property type="term" value="F:ATP binding"/>
    <property type="evidence" value="ECO:0007669"/>
    <property type="project" value="InterPro"/>
</dbReference>
<dbReference type="InterPro" id="IPR011009">
    <property type="entry name" value="Kinase-like_dom_sf"/>
</dbReference>
<evidence type="ECO:0000313" key="2">
    <source>
        <dbReference type="EMBL" id="GES93438.1"/>
    </source>
</evidence>
<gene>
    <name evidence="2" type="ORF">RCL2_002018300</name>
</gene>